<evidence type="ECO:0000313" key="2">
    <source>
        <dbReference type="Proteomes" id="UP000480684"/>
    </source>
</evidence>
<dbReference type="InterPro" id="IPR005335">
    <property type="entry name" value="Terminase_ssu"/>
</dbReference>
<gene>
    <name evidence="1" type="ORF">G4223_14345</name>
</gene>
<evidence type="ECO:0000313" key="1">
    <source>
        <dbReference type="EMBL" id="NFV81295.1"/>
    </source>
</evidence>
<comment type="caution">
    <text evidence="1">The sequence shown here is derived from an EMBL/GenBank/DDBJ whole genome shotgun (WGS) entry which is preliminary data.</text>
</comment>
<name>A0A7C9V086_9PROT</name>
<evidence type="ECO:0008006" key="3">
    <source>
        <dbReference type="Google" id="ProtNLM"/>
    </source>
</evidence>
<reference evidence="1 2" key="1">
    <citation type="submission" date="2020-02" db="EMBL/GenBank/DDBJ databases">
        <authorList>
            <person name="Dziuba M."/>
            <person name="Kuznetsov B."/>
            <person name="Mardanov A."/>
            <person name="Ravin N."/>
            <person name="Grouzdev D."/>
        </authorList>
    </citation>
    <scope>NUCLEOTIDE SEQUENCE [LARGE SCALE GENOMIC DNA]</scope>
    <source>
        <strain evidence="1 2">SpK</strain>
    </source>
</reference>
<sequence length="169" mass="18518">MTEKQQAFVDAVVRGMTPTDAARAAGYEPAVHAGQIAYRLQRTPSVQAALRARFKARIEGDLVPTALTVIEEIMRDSTQPGGVRLKGAQLTLQAANFLNERGRAIEDEEGARGLSEMTVEELERFAMDQRQRLENALAVVEDLRREAGAQANVITIDALPISSDTSPWE</sequence>
<organism evidence="1 2">
    <name type="scientific">Magnetospirillum aberrantis SpK</name>
    <dbReference type="NCBI Taxonomy" id="908842"/>
    <lineage>
        <taxon>Bacteria</taxon>
        <taxon>Pseudomonadati</taxon>
        <taxon>Pseudomonadota</taxon>
        <taxon>Alphaproteobacteria</taxon>
        <taxon>Rhodospirillales</taxon>
        <taxon>Rhodospirillaceae</taxon>
        <taxon>Magnetospirillum</taxon>
    </lineage>
</organism>
<dbReference type="RefSeq" id="WP_163681147.1">
    <property type="nucleotide sequence ID" value="NZ_JAAIYP010000039.1"/>
</dbReference>
<dbReference type="Pfam" id="PF03592">
    <property type="entry name" value="Terminase_2"/>
    <property type="match status" value="1"/>
</dbReference>
<dbReference type="AlphaFoldDB" id="A0A7C9V086"/>
<dbReference type="Proteomes" id="UP000480684">
    <property type="component" value="Unassembled WGS sequence"/>
</dbReference>
<dbReference type="EMBL" id="JAAIYP010000039">
    <property type="protein sequence ID" value="NFV81295.1"/>
    <property type="molecule type" value="Genomic_DNA"/>
</dbReference>
<dbReference type="Gene3D" id="1.10.10.1400">
    <property type="entry name" value="Terminase, small subunit, N-terminal DNA-binding domain, HTH motif"/>
    <property type="match status" value="1"/>
</dbReference>
<proteinExistence type="predicted"/>
<dbReference type="InterPro" id="IPR038713">
    <property type="entry name" value="Terminase_Gp1_N_sf"/>
</dbReference>
<protein>
    <recommendedName>
        <fullName evidence="3">Terminase small subunit</fullName>
    </recommendedName>
</protein>
<keyword evidence="2" id="KW-1185">Reference proteome</keyword>
<accession>A0A7C9V086</accession>
<dbReference type="GO" id="GO:0051276">
    <property type="term" value="P:chromosome organization"/>
    <property type="evidence" value="ECO:0007669"/>
    <property type="project" value="InterPro"/>
</dbReference>